<keyword evidence="4" id="KW-0496">Mitochondrion</keyword>
<sequence length="392" mass="43374">MSRTLSCSITRSRPILTKCLRRYYASVASEEVNAARSYCSNLLKYKFQCSSKPPYLILSRQYDSPSFILQAFVPPQARDAYLALRAFNVDVARVADTTSHPTVGQIRMQFWRDTITSSLSGTPRKEPAAILLATAAEDLQRRTNGQSRLSKNWLLKIVNTREQYLGNPPYPTLGDLEIYSENTYSTLLYLTLQALPMNSVTADHLASHIGKAAGISAVLRGLPLVAFPPPPPTHHSSNAKGGPMSDGPQGAVLLPLDIMAEAGLQEEQVLRQGGSAPGLRDAVFAVATRANDHLITAREMLKNVTGGKDVGHEFEHLGDEEHTYASEAEEGSSKQLQEVDQAFGVLMGPALSTSLWLEKLQKADFDVFDPTLRRPDWKLPWKAYWAYSRRNL</sequence>
<evidence type="ECO:0000256" key="5">
    <source>
        <dbReference type="ARBA" id="ARBA00023136"/>
    </source>
</evidence>
<keyword evidence="2" id="KW-0999">Mitochondrion inner membrane</keyword>
<dbReference type="PANTHER" id="PTHR21181">
    <property type="match status" value="1"/>
</dbReference>
<dbReference type="Proteomes" id="UP000298493">
    <property type="component" value="Unassembled WGS sequence"/>
</dbReference>
<gene>
    <name evidence="7" type="ORF">E6O75_ATG05831</name>
</gene>
<dbReference type="Gene3D" id="1.10.600.10">
    <property type="entry name" value="Farnesyl Diphosphate Synthase"/>
    <property type="match status" value="1"/>
</dbReference>
<dbReference type="SUPFAM" id="SSF48576">
    <property type="entry name" value="Terpenoid synthases"/>
    <property type="match status" value="1"/>
</dbReference>
<dbReference type="EMBL" id="SNSC02000013">
    <property type="protein sequence ID" value="TID18710.1"/>
    <property type="molecule type" value="Genomic_DNA"/>
</dbReference>
<evidence type="ECO:0000256" key="4">
    <source>
        <dbReference type="ARBA" id="ARBA00023128"/>
    </source>
</evidence>
<evidence type="ECO:0000313" key="7">
    <source>
        <dbReference type="EMBL" id="TID18710.1"/>
    </source>
</evidence>
<keyword evidence="3" id="KW-0809">Transit peptide</keyword>
<evidence type="ECO:0008006" key="9">
    <source>
        <dbReference type="Google" id="ProtNLM"/>
    </source>
</evidence>
<reference evidence="7 8" key="1">
    <citation type="submission" date="2019-04" db="EMBL/GenBank/DDBJ databases">
        <title>High contiguity whole genome sequence and gene annotation resource for two Venturia nashicola isolates.</title>
        <authorList>
            <person name="Prokchorchik M."/>
            <person name="Won K."/>
            <person name="Lee Y."/>
            <person name="Choi E.D."/>
            <person name="Segonzac C."/>
            <person name="Sohn K.H."/>
        </authorList>
    </citation>
    <scope>NUCLEOTIDE SEQUENCE [LARGE SCALE GENOMIC DNA]</scope>
    <source>
        <strain evidence="7 8">PRI2</strain>
    </source>
</reference>
<organism evidence="7 8">
    <name type="scientific">Venturia nashicola</name>
    <dbReference type="NCBI Taxonomy" id="86259"/>
    <lineage>
        <taxon>Eukaryota</taxon>
        <taxon>Fungi</taxon>
        <taxon>Dikarya</taxon>
        <taxon>Ascomycota</taxon>
        <taxon>Pezizomycotina</taxon>
        <taxon>Dothideomycetes</taxon>
        <taxon>Pleosporomycetidae</taxon>
        <taxon>Venturiales</taxon>
        <taxon>Venturiaceae</taxon>
        <taxon>Venturia</taxon>
    </lineage>
</organism>
<evidence type="ECO:0000256" key="6">
    <source>
        <dbReference type="ARBA" id="ARBA00038273"/>
    </source>
</evidence>
<name>A0A4Z1P3S0_9PEZI</name>
<comment type="similarity">
    <text evidence="6">Belongs to the NDUFAF6 family.</text>
</comment>
<keyword evidence="8" id="KW-1185">Reference proteome</keyword>
<evidence type="ECO:0000256" key="2">
    <source>
        <dbReference type="ARBA" id="ARBA00022792"/>
    </source>
</evidence>
<dbReference type="AlphaFoldDB" id="A0A4Z1P3S0"/>
<dbReference type="PANTHER" id="PTHR21181:SF13">
    <property type="entry name" value="NADH DEHYDROGENASE (UBIQUINONE) COMPLEX I, ASSEMBLY FACTOR 6"/>
    <property type="match status" value="1"/>
</dbReference>
<dbReference type="Pfam" id="PF00494">
    <property type="entry name" value="SQS_PSY"/>
    <property type="match status" value="2"/>
</dbReference>
<keyword evidence="5" id="KW-0472">Membrane</keyword>
<dbReference type="InterPro" id="IPR008949">
    <property type="entry name" value="Isoprenoid_synthase_dom_sf"/>
</dbReference>
<evidence type="ECO:0000256" key="3">
    <source>
        <dbReference type="ARBA" id="ARBA00022946"/>
    </source>
</evidence>
<dbReference type="STRING" id="86259.A0A4Z1P3S0"/>
<comment type="subcellular location">
    <subcellularLocation>
        <location evidence="1">Mitochondrion inner membrane</location>
    </subcellularLocation>
</comment>
<proteinExistence type="inferred from homology"/>
<accession>A0A4Z1P3S0</accession>
<dbReference type="GO" id="GO:0005743">
    <property type="term" value="C:mitochondrial inner membrane"/>
    <property type="evidence" value="ECO:0007669"/>
    <property type="project" value="UniProtKB-SubCell"/>
</dbReference>
<dbReference type="InterPro" id="IPR002060">
    <property type="entry name" value="Squ/phyt_synthse"/>
</dbReference>
<protein>
    <recommendedName>
        <fullName evidence="9">Squalene/phytoene synthase</fullName>
    </recommendedName>
</protein>
<evidence type="ECO:0000313" key="8">
    <source>
        <dbReference type="Proteomes" id="UP000298493"/>
    </source>
</evidence>
<evidence type="ECO:0000256" key="1">
    <source>
        <dbReference type="ARBA" id="ARBA00004273"/>
    </source>
</evidence>
<dbReference type="GO" id="GO:0032981">
    <property type="term" value="P:mitochondrial respiratory chain complex I assembly"/>
    <property type="evidence" value="ECO:0007669"/>
    <property type="project" value="TreeGrafter"/>
</dbReference>
<comment type="caution">
    <text evidence="7">The sequence shown here is derived from an EMBL/GenBank/DDBJ whole genome shotgun (WGS) entry which is preliminary data.</text>
</comment>